<comment type="catalytic activity">
    <reaction evidence="11 12">
        <text>uridine(1498) in 16S rRNA + S-adenosyl-L-methionine = N(3)-methyluridine(1498) in 16S rRNA + S-adenosyl-L-homocysteine + H(+)</text>
        <dbReference type="Rhea" id="RHEA:42920"/>
        <dbReference type="Rhea" id="RHEA-COMP:10283"/>
        <dbReference type="Rhea" id="RHEA-COMP:10284"/>
        <dbReference type="ChEBI" id="CHEBI:15378"/>
        <dbReference type="ChEBI" id="CHEBI:57856"/>
        <dbReference type="ChEBI" id="CHEBI:59789"/>
        <dbReference type="ChEBI" id="CHEBI:65315"/>
        <dbReference type="ChEBI" id="CHEBI:74502"/>
        <dbReference type="EC" id="2.1.1.193"/>
    </reaction>
</comment>
<evidence type="ECO:0000256" key="5">
    <source>
        <dbReference type="ARBA" id="ARBA00022490"/>
    </source>
</evidence>
<evidence type="ECO:0000259" key="14">
    <source>
        <dbReference type="Pfam" id="PF20260"/>
    </source>
</evidence>
<comment type="caution">
    <text evidence="15">The sequence shown here is derived from an EMBL/GenBank/DDBJ whole genome shotgun (WGS) entry which is preliminary data.</text>
</comment>
<dbReference type="InterPro" id="IPR029028">
    <property type="entry name" value="Alpha/beta_knot_MTases"/>
</dbReference>
<evidence type="ECO:0000256" key="2">
    <source>
        <dbReference type="ARBA" id="ARBA00005528"/>
    </source>
</evidence>
<dbReference type="InterPro" id="IPR015947">
    <property type="entry name" value="PUA-like_sf"/>
</dbReference>
<dbReference type="Gene3D" id="2.40.240.20">
    <property type="entry name" value="Hypothetical PUA domain-like, domain 1"/>
    <property type="match status" value="1"/>
</dbReference>
<keyword evidence="5 12" id="KW-0963">Cytoplasm</keyword>
<evidence type="ECO:0000259" key="13">
    <source>
        <dbReference type="Pfam" id="PF04452"/>
    </source>
</evidence>
<dbReference type="InterPro" id="IPR046887">
    <property type="entry name" value="RsmE_PUA-like"/>
</dbReference>
<protein>
    <recommendedName>
        <fullName evidence="4 12">Ribosomal RNA small subunit methyltransferase E</fullName>
        <ecNumber evidence="3 12">2.1.1.193</ecNumber>
    </recommendedName>
</protein>
<dbReference type="PANTHER" id="PTHR30027">
    <property type="entry name" value="RIBOSOMAL RNA SMALL SUBUNIT METHYLTRANSFERASE E"/>
    <property type="match status" value="1"/>
</dbReference>
<proteinExistence type="inferred from homology"/>
<dbReference type="NCBIfam" id="NF008692">
    <property type="entry name" value="PRK11713.1-5"/>
    <property type="match status" value="1"/>
</dbReference>
<dbReference type="NCBIfam" id="TIGR00046">
    <property type="entry name" value="RsmE family RNA methyltransferase"/>
    <property type="match status" value="1"/>
</dbReference>
<evidence type="ECO:0000256" key="12">
    <source>
        <dbReference type="PIRNR" id="PIRNR015601"/>
    </source>
</evidence>
<dbReference type="SUPFAM" id="SSF88697">
    <property type="entry name" value="PUA domain-like"/>
    <property type="match status" value="1"/>
</dbReference>
<evidence type="ECO:0000256" key="4">
    <source>
        <dbReference type="ARBA" id="ARBA00013673"/>
    </source>
</evidence>
<dbReference type="OrthoDB" id="9815641at2"/>
<keyword evidence="16" id="KW-1185">Reference proteome</keyword>
<dbReference type="PIRSF" id="PIRSF015601">
    <property type="entry name" value="MTase_slr0722"/>
    <property type="match status" value="1"/>
</dbReference>
<comment type="similarity">
    <text evidence="2 12">Belongs to the RNA methyltransferase RsmE family.</text>
</comment>
<evidence type="ECO:0000256" key="3">
    <source>
        <dbReference type="ARBA" id="ARBA00012328"/>
    </source>
</evidence>
<dbReference type="PANTHER" id="PTHR30027:SF3">
    <property type="entry name" value="16S RRNA (URACIL(1498)-N(3))-METHYLTRANSFERASE"/>
    <property type="match status" value="1"/>
</dbReference>
<evidence type="ECO:0000256" key="6">
    <source>
        <dbReference type="ARBA" id="ARBA00022552"/>
    </source>
</evidence>
<keyword evidence="6 12" id="KW-0698">rRNA processing</keyword>
<dbReference type="InterPro" id="IPR006700">
    <property type="entry name" value="RsmE"/>
</dbReference>
<dbReference type="Pfam" id="PF04452">
    <property type="entry name" value="Methyltrans_RNA"/>
    <property type="match status" value="1"/>
</dbReference>
<dbReference type="RefSeq" id="WP_053938325.1">
    <property type="nucleotide sequence ID" value="NZ_LAQT01000010.1"/>
</dbReference>
<keyword evidence="7 12" id="KW-0489">Methyltransferase</keyword>
<dbReference type="EMBL" id="LAQT01000010">
    <property type="protein sequence ID" value="KPC52053.1"/>
    <property type="molecule type" value="Genomic_DNA"/>
</dbReference>
<keyword evidence="8 12" id="KW-0808">Transferase</keyword>
<keyword evidence="9 12" id="KW-0949">S-adenosyl-L-methionine</keyword>
<organism evidence="15 16">
    <name type="scientific">Amantichitinum ursilacus</name>
    <dbReference type="NCBI Taxonomy" id="857265"/>
    <lineage>
        <taxon>Bacteria</taxon>
        <taxon>Pseudomonadati</taxon>
        <taxon>Pseudomonadota</taxon>
        <taxon>Betaproteobacteria</taxon>
        <taxon>Neisseriales</taxon>
        <taxon>Chitinibacteraceae</taxon>
        <taxon>Amantichitinum</taxon>
    </lineage>
</organism>
<feature type="domain" description="Ribosomal RNA small subunit methyltransferase E methyltransferase" evidence="13">
    <location>
        <begin position="72"/>
        <end position="234"/>
    </location>
</feature>
<dbReference type="GO" id="GO:0070475">
    <property type="term" value="P:rRNA base methylation"/>
    <property type="evidence" value="ECO:0007669"/>
    <property type="project" value="TreeGrafter"/>
</dbReference>
<evidence type="ECO:0000256" key="9">
    <source>
        <dbReference type="ARBA" id="ARBA00022691"/>
    </source>
</evidence>
<sequence>MPRFFVDHPLVLESAFNLPETVARHVQVLRMQPGESITLFNGQGGEYSARISLMGKREVGVLVTEHQPIERESPVQTILLQAVSANERMDFTVQKATEVGVTEIWPFYSQYSQQRLSGERAERRLAHWQSIAQAACEQSGRTRVPQIRAVGTLESVLRDLPADLLKLTLAPGAVTRLRDLSTPVTHAAVLVGPEGGLTGAEEMTAQQAGFVGIHLGPRILRTETAGQAVLAVLQSQWGDW</sequence>
<feature type="domain" description="Ribosomal RNA small subunit methyltransferase E PUA-like" evidence="14">
    <location>
        <begin position="19"/>
        <end position="59"/>
    </location>
</feature>
<name>A0A0N1JSG0_9NEIS</name>
<evidence type="ECO:0000313" key="16">
    <source>
        <dbReference type="Proteomes" id="UP000037939"/>
    </source>
</evidence>
<comment type="function">
    <text evidence="10 12">Specifically methylates the N3 position of the uracil ring of uridine 1498 (m3U1498) in 16S rRNA. Acts on the fully assembled 30S ribosomal subunit.</text>
</comment>
<dbReference type="GO" id="GO:0070042">
    <property type="term" value="F:rRNA (uridine-N3-)-methyltransferase activity"/>
    <property type="evidence" value="ECO:0007669"/>
    <property type="project" value="TreeGrafter"/>
</dbReference>
<dbReference type="AlphaFoldDB" id="A0A0N1JSG0"/>
<evidence type="ECO:0000313" key="15">
    <source>
        <dbReference type="EMBL" id="KPC52053.1"/>
    </source>
</evidence>
<dbReference type="InterPro" id="IPR029026">
    <property type="entry name" value="tRNA_m1G_MTases_N"/>
</dbReference>
<dbReference type="SUPFAM" id="SSF75217">
    <property type="entry name" value="alpha/beta knot"/>
    <property type="match status" value="1"/>
</dbReference>
<dbReference type="Pfam" id="PF20260">
    <property type="entry name" value="PUA_4"/>
    <property type="match status" value="1"/>
</dbReference>
<dbReference type="Proteomes" id="UP000037939">
    <property type="component" value="Unassembled WGS sequence"/>
</dbReference>
<dbReference type="Gene3D" id="3.40.1280.10">
    <property type="match status" value="1"/>
</dbReference>
<evidence type="ECO:0000256" key="10">
    <source>
        <dbReference type="ARBA" id="ARBA00025699"/>
    </source>
</evidence>
<accession>A0A0N1JSG0</accession>
<evidence type="ECO:0000256" key="11">
    <source>
        <dbReference type="ARBA" id="ARBA00047944"/>
    </source>
</evidence>
<comment type="subcellular location">
    <subcellularLocation>
        <location evidence="1 12">Cytoplasm</location>
    </subcellularLocation>
</comment>
<dbReference type="GO" id="GO:0005737">
    <property type="term" value="C:cytoplasm"/>
    <property type="evidence" value="ECO:0007669"/>
    <property type="project" value="UniProtKB-SubCell"/>
</dbReference>
<dbReference type="InterPro" id="IPR046886">
    <property type="entry name" value="RsmE_MTase_dom"/>
</dbReference>
<dbReference type="STRING" id="857265.WG78_13375"/>
<evidence type="ECO:0000256" key="7">
    <source>
        <dbReference type="ARBA" id="ARBA00022603"/>
    </source>
</evidence>
<dbReference type="EC" id="2.1.1.193" evidence="3 12"/>
<evidence type="ECO:0000256" key="1">
    <source>
        <dbReference type="ARBA" id="ARBA00004496"/>
    </source>
</evidence>
<dbReference type="PATRIC" id="fig|857265.3.peg.2753"/>
<gene>
    <name evidence="15" type="primary">rsmE</name>
    <name evidence="15" type="ORF">WG78_13375</name>
</gene>
<evidence type="ECO:0000256" key="8">
    <source>
        <dbReference type="ARBA" id="ARBA00022679"/>
    </source>
</evidence>
<reference evidence="15 16" key="1">
    <citation type="submission" date="2015-07" db="EMBL/GenBank/DDBJ databases">
        <title>Draft genome sequence of the Amantichitinum ursilacus IGB-41, a new chitin-degrading bacterium.</title>
        <authorList>
            <person name="Kirstahler P."/>
            <person name="Guenther M."/>
            <person name="Grumaz C."/>
            <person name="Rupp S."/>
            <person name="Zibek S."/>
            <person name="Sohn K."/>
        </authorList>
    </citation>
    <scope>NUCLEOTIDE SEQUENCE [LARGE SCALE GENOMIC DNA]</scope>
    <source>
        <strain evidence="15 16">IGB-41</strain>
    </source>
</reference>
<dbReference type="CDD" id="cd18084">
    <property type="entry name" value="RsmE-like"/>
    <property type="match status" value="1"/>
</dbReference>